<dbReference type="AlphaFoldDB" id="E1REE1"/>
<dbReference type="Proteomes" id="UP000006565">
    <property type="component" value="Chromosome"/>
</dbReference>
<evidence type="ECO:0000313" key="2">
    <source>
        <dbReference type="EMBL" id="ADN37184.1"/>
    </source>
</evidence>
<dbReference type="GO" id="GO:0071281">
    <property type="term" value="P:cellular response to iron ion"/>
    <property type="evidence" value="ECO:0007669"/>
    <property type="project" value="TreeGrafter"/>
</dbReference>
<sequence length="404" mass="44657" precursor="true">MRSLFGYRIFIVLCVFLAFFSGIAAAEETRTFVDDVGRELILPVNITAVSPSGPLAQIVLYSVDPDLFVSISSEYSDAQLKYIDPRVAALPVTGQFYGAKSTMNPEEIMEMNKELGIDLVLDIGEAKSTMKEDLDKIQAQTGVNFAFVTQNNLSDIPGSYLTLGELLSEEEQCEKLSTYTSDLLSEFAVGMNEIGDNRKSMIYVVSVDGNSVYLIGSGENSYHGEVINYISDNLANEAVTASGMGDEYTMEDILQMNPDYIIVAYDDEHEYYDAIMNSADWQSLRAVQDGNVYEAPYGPYSWMGGPPSVNRLLSMIWLGNLYYPDVFDYNVDDRVKEYYSLFYHYDLTDDDLSELMEYAKPAGASSQGSATSTGTSAYANQSPAPLFALMAGLGVAVLIKRRSH</sequence>
<keyword evidence="3" id="KW-1185">Reference proteome</keyword>
<dbReference type="HOGENOM" id="CLU_038034_13_1_2"/>
<dbReference type="EMBL" id="CP002117">
    <property type="protein sequence ID" value="ADN37184.1"/>
    <property type="molecule type" value="Genomic_DNA"/>
</dbReference>
<dbReference type="Gene3D" id="1.20.58.2180">
    <property type="match status" value="1"/>
</dbReference>
<dbReference type="InterPro" id="IPR050902">
    <property type="entry name" value="ABC_Transporter_SBP"/>
</dbReference>
<dbReference type="STRING" id="679926.Mpet_2438"/>
<dbReference type="OrthoDB" id="24039at2157"/>
<gene>
    <name evidence="2" type="ordered locus">Mpet_2438</name>
</gene>
<dbReference type="eggNOG" id="arCOG03302">
    <property type="taxonomic scope" value="Archaea"/>
</dbReference>
<protein>
    <submittedName>
        <fullName evidence="2">Periplasmic binding protein</fullName>
    </submittedName>
</protein>
<accession>E1REE1</accession>
<dbReference type="PROSITE" id="PS50983">
    <property type="entry name" value="FE_B12_PBP"/>
    <property type="match status" value="1"/>
</dbReference>
<evidence type="ECO:0000259" key="1">
    <source>
        <dbReference type="PROSITE" id="PS50983"/>
    </source>
</evidence>
<dbReference type="PANTHER" id="PTHR30535:SF34">
    <property type="entry name" value="MOLYBDATE-BINDING PROTEIN MOLA"/>
    <property type="match status" value="1"/>
</dbReference>
<feature type="domain" description="Fe/B12 periplasmic-binding" evidence="1">
    <location>
        <begin position="45"/>
        <end position="326"/>
    </location>
</feature>
<dbReference type="GeneID" id="9744931"/>
<dbReference type="KEGG" id="mpi:Mpet_2438"/>
<dbReference type="RefSeq" id="WP_013330361.1">
    <property type="nucleotide sequence ID" value="NC_014507.1"/>
</dbReference>
<organism evidence="2 3">
    <name type="scientific">Methanolacinia petrolearia (strain DSM 11571 / OCM 486 / SEBR 4847)</name>
    <name type="common">Methanoplanus petrolearius</name>
    <dbReference type="NCBI Taxonomy" id="679926"/>
    <lineage>
        <taxon>Archaea</taxon>
        <taxon>Methanobacteriati</taxon>
        <taxon>Methanobacteriota</taxon>
        <taxon>Stenosarchaea group</taxon>
        <taxon>Methanomicrobia</taxon>
        <taxon>Methanomicrobiales</taxon>
        <taxon>Methanomicrobiaceae</taxon>
        <taxon>Methanolacinia</taxon>
    </lineage>
</organism>
<proteinExistence type="predicted"/>
<evidence type="ECO:0000313" key="3">
    <source>
        <dbReference type="Proteomes" id="UP000006565"/>
    </source>
</evidence>
<dbReference type="Gene3D" id="3.40.50.1980">
    <property type="entry name" value="Nitrogenase molybdenum iron protein domain"/>
    <property type="match status" value="2"/>
</dbReference>
<dbReference type="Pfam" id="PF01497">
    <property type="entry name" value="Peripla_BP_2"/>
    <property type="match status" value="1"/>
</dbReference>
<name>E1REE1_METP4</name>
<dbReference type="InterPro" id="IPR002491">
    <property type="entry name" value="ABC_transptr_periplasmic_BD"/>
</dbReference>
<dbReference type="SUPFAM" id="SSF53807">
    <property type="entry name" value="Helical backbone' metal receptor"/>
    <property type="match status" value="1"/>
</dbReference>
<dbReference type="PANTHER" id="PTHR30535">
    <property type="entry name" value="VITAMIN B12-BINDING PROTEIN"/>
    <property type="match status" value="1"/>
</dbReference>
<reference evidence="2 3" key="1">
    <citation type="journal article" date="2010" name="Stand. Genomic Sci.">
        <title>Complete genome sequence of Methanoplanus petrolearius type strain (SEBR 4847).</title>
        <authorList>
            <person name="Brambilla E."/>
            <person name="Djao O.D."/>
            <person name="Daligault H."/>
            <person name="Lapidus A."/>
            <person name="Lucas S."/>
            <person name="Hammon N."/>
            <person name="Nolan M."/>
            <person name="Tice H."/>
            <person name="Cheng J.F."/>
            <person name="Han C."/>
            <person name="Tapia R."/>
            <person name="Goodwin L."/>
            <person name="Pitluck S."/>
            <person name="Liolios K."/>
            <person name="Ivanova N."/>
            <person name="Mavromatis K."/>
            <person name="Mikhailova N."/>
            <person name="Pati A."/>
            <person name="Chen A."/>
            <person name="Palaniappan K."/>
            <person name="Land M."/>
            <person name="Hauser L."/>
            <person name="Chang Y.J."/>
            <person name="Jeffries C.D."/>
            <person name="Rohde M."/>
            <person name="Spring S."/>
            <person name="Sikorski J."/>
            <person name="Goker M."/>
            <person name="Woyke T."/>
            <person name="Bristow J."/>
            <person name="Eisen J.A."/>
            <person name="Markowitz V."/>
            <person name="Hugenholtz P."/>
            <person name="Kyrpides N.C."/>
            <person name="Klenk H.P."/>
        </authorList>
    </citation>
    <scope>NUCLEOTIDE SEQUENCE [LARGE SCALE GENOMIC DNA]</scope>
    <source>
        <strain evidence="3">DSM 11571 / OCM 486 / SEBR 4847</strain>
    </source>
</reference>